<evidence type="ECO:0000313" key="4">
    <source>
        <dbReference type="Proteomes" id="UP000215914"/>
    </source>
</evidence>
<dbReference type="Pfam" id="PF00069">
    <property type="entry name" value="Pkinase"/>
    <property type="match status" value="1"/>
</dbReference>
<feature type="domain" description="Protein kinase" evidence="1">
    <location>
        <begin position="1"/>
        <end position="161"/>
    </location>
</feature>
<dbReference type="InterPro" id="IPR045272">
    <property type="entry name" value="ANXUR1/2-like"/>
</dbReference>
<dbReference type="Gramene" id="mRNA:HanXRQr2_Chr04g0167461">
    <property type="protein sequence ID" value="CDS:HanXRQr2_Chr04g0167461.1"/>
    <property type="gene ID" value="HanXRQr2_Chr04g0167461"/>
</dbReference>
<sequence length="168" mass="18804">MKIGFRMLSDFGMSKKGFKDQTQDHVTTMVKGTIGYLDPEYYRRKQLTEKSDVYSFGVVLLEVLCARPVINRRLPDEEVNLAELGKSCFLKGTLHGITDPNLNSEIAPKCLMKFGEVAYSCLKEEGIARPTMDDVIWGLEFALQLQEDAEKKGGMVSHPLVAEARGVI</sequence>
<dbReference type="EMBL" id="CM007891">
    <property type="protein sequence ID" value="OTG34332.1"/>
    <property type="molecule type" value="Genomic_DNA"/>
</dbReference>
<dbReference type="SUPFAM" id="SSF56112">
    <property type="entry name" value="Protein kinase-like (PK-like)"/>
    <property type="match status" value="1"/>
</dbReference>
<dbReference type="EMBL" id="MNCJ02000319">
    <property type="protein sequence ID" value="KAF5810268.1"/>
    <property type="molecule type" value="Genomic_DNA"/>
</dbReference>
<accession>A0A251VHC9</accession>
<dbReference type="InParanoid" id="A0A251VHC9"/>
<dbReference type="Proteomes" id="UP000215914">
    <property type="component" value="Chromosome 2"/>
</dbReference>
<evidence type="ECO:0000259" key="1">
    <source>
        <dbReference type="PROSITE" id="PS50011"/>
    </source>
</evidence>
<dbReference type="AlphaFoldDB" id="A0A251VHC9"/>
<reference evidence="3" key="2">
    <citation type="submission" date="2017-02" db="EMBL/GenBank/DDBJ databases">
        <title>Sunflower complete genome.</title>
        <authorList>
            <person name="Langlade N."/>
            <person name="Munos S."/>
        </authorList>
    </citation>
    <scope>NUCLEOTIDE SEQUENCE [LARGE SCALE GENOMIC DNA]</scope>
    <source>
        <tissue evidence="3">Leaves</tissue>
    </source>
</reference>
<dbReference type="GO" id="GO:0005524">
    <property type="term" value="F:ATP binding"/>
    <property type="evidence" value="ECO:0007669"/>
    <property type="project" value="InterPro"/>
</dbReference>
<dbReference type="OMA" id="STNHIAY"/>
<dbReference type="GO" id="GO:0004672">
    <property type="term" value="F:protein kinase activity"/>
    <property type="evidence" value="ECO:0000318"/>
    <property type="project" value="GO_Central"/>
</dbReference>
<dbReference type="Gene3D" id="1.10.510.10">
    <property type="entry name" value="Transferase(Phosphotransferase) domain 1"/>
    <property type="match status" value="1"/>
</dbReference>
<dbReference type="InterPro" id="IPR000719">
    <property type="entry name" value="Prot_kinase_dom"/>
</dbReference>
<keyword evidence="2" id="KW-0808">Transferase</keyword>
<dbReference type="InterPro" id="IPR011009">
    <property type="entry name" value="Kinase-like_dom_sf"/>
</dbReference>
<keyword evidence="4" id="KW-1185">Reference proteome</keyword>
<protein>
    <recommendedName>
        <fullName evidence="1">Protein kinase domain-containing protein</fullName>
    </recommendedName>
</protein>
<evidence type="ECO:0000313" key="2">
    <source>
        <dbReference type="EMBL" id="KAF5810268.1"/>
    </source>
</evidence>
<organism evidence="3 4">
    <name type="scientific">Helianthus annuus</name>
    <name type="common">Common sunflower</name>
    <dbReference type="NCBI Taxonomy" id="4232"/>
    <lineage>
        <taxon>Eukaryota</taxon>
        <taxon>Viridiplantae</taxon>
        <taxon>Streptophyta</taxon>
        <taxon>Embryophyta</taxon>
        <taxon>Tracheophyta</taxon>
        <taxon>Spermatophyta</taxon>
        <taxon>Magnoliopsida</taxon>
        <taxon>eudicotyledons</taxon>
        <taxon>Gunneridae</taxon>
        <taxon>Pentapetalae</taxon>
        <taxon>asterids</taxon>
        <taxon>campanulids</taxon>
        <taxon>Asterales</taxon>
        <taxon>Asteraceae</taxon>
        <taxon>Asteroideae</taxon>
        <taxon>Heliantheae alliance</taxon>
        <taxon>Heliantheae</taxon>
        <taxon>Helianthus</taxon>
    </lineage>
</organism>
<reference evidence="2" key="3">
    <citation type="submission" date="2020-06" db="EMBL/GenBank/DDBJ databases">
        <title>Helianthus annuus Genome sequencing and assembly Release 2.</title>
        <authorList>
            <person name="Gouzy J."/>
            <person name="Langlade N."/>
            <person name="Munos S."/>
        </authorList>
    </citation>
    <scope>NUCLEOTIDE SEQUENCE</scope>
    <source>
        <tissue evidence="2">Leaves</tissue>
    </source>
</reference>
<name>A0A251VHC9_HELAN</name>
<gene>
    <name evidence="3" type="ORF">HannXRQ_Chr02g0044621</name>
    <name evidence="2" type="ORF">HanXRQr2_Chr04g0167461</name>
</gene>
<dbReference type="GO" id="GO:0005886">
    <property type="term" value="C:plasma membrane"/>
    <property type="evidence" value="ECO:0000318"/>
    <property type="project" value="GO_Central"/>
</dbReference>
<dbReference type="PANTHER" id="PTHR27003">
    <property type="entry name" value="OS07G0166700 PROTEIN"/>
    <property type="match status" value="1"/>
</dbReference>
<reference evidence="2 4" key="1">
    <citation type="journal article" date="2017" name="Nature">
        <title>The sunflower genome provides insights into oil metabolism, flowering and Asterid evolution.</title>
        <authorList>
            <person name="Badouin H."/>
            <person name="Gouzy J."/>
            <person name="Grassa C.J."/>
            <person name="Murat F."/>
            <person name="Staton S.E."/>
            <person name="Cottret L."/>
            <person name="Lelandais-Briere C."/>
            <person name="Owens G.L."/>
            <person name="Carrere S."/>
            <person name="Mayjonade B."/>
            <person name="Legrand L."/>
            <person name="Gill N."/>
            <person name="Kane N.C."/>
            <person name="Bowers J.E."/>
            <person name="Hubner S."/>
            <person name="Bellec A."/>
            <person name="Berard A."/>
            <person name="Berges H."/>
            <person name="Blanchet N."/>
            <person name="Boniface M.C."/>
            <person name="Brunel D."/>
            <person name="Catrice O."/>
            <person name="Chaidir N."/>
            <person name="Claudel C."/>
            <person name="Donnadieu C."/>
            <person name="Faraut T."/>
            <person name="Fievet G."/>
            <person name="Helmstetter N."/>
            <person name="King M."/>
            <person name="Knapp S.J."/>
            <person name="Lai Z."/>
            <person name="Le Paslier M.C."/>
            <person name="Lippi Y."/>
            <person name="Lorenzon L."/>
            <person name="Mandel J.R."/>
            <person name="Marage G."/>
            <person name="Marchand G."/>
            <person name="Marquand E."/>
            <person name="Bret-Mestries E."/>
            <person name="Morien E."/>
            <person name="Nambeesan S."/>
            <person name="Nguyen T."/>
            <person name="Pegot-Espagnet P."/>
            <person name="Pouilly N."/>
            <person name="Raftis F."/>
            <person name="Sallet E."/>
            <person name="Schiex T."/>
            <person name="Thomas J."/>
            <person name="Vandecasteele C."/>
            <person name="Vares D."/>
            <person name="Vear F."/>
            <person name="Vautrin S."/>
            <person name="Crespi M."/>
            <person name="Mangin B."/>
            <person name="Burke J.M."/>
            <person name="Salse J."/>
            <person name="Munos S."/>
            <person name="Vincourt P."/>
            <person name="Rieseberg L.H."/>
            <person name="Langlade N.B."/>
        </authorList>
    </citation>
    <scope>NUCLEOTIDE SEQUENCE [LARGE SCALE GENOMIC DNA]</scope>
    <source>
        <strain evidence="4">cv. SF193</strain>
        <tissue evidence="2">Leaves</tissue>
    </source>
</reference>
<dbReference type="GO" id="GO:0004714">
    <property type="term" value="F:transmembrane receptor protein tyrosine kinase activity"/>
    <property type="evidence" value="ECO:0007669"/>
    <property type="project" value="InterPro"/>
</dbReference>
<proteinExistence type="predicted"/>
<dbReference type="PANTHER" id="PTHR27003:SF469">
    <property type="entry name" value="PROTEIN KINASE DOMAIN-CONTAINING PROTEIN"/>
    <property type="match status" value="1"/>
</dbReference>
<evidence type="ECO:0000313" key="3">
    <source>
        <dbReference type="EMBL" id="OTG34332.1"/>
    </source>
</evidence>
<dbReference type="PROSITE" id="PS50011">
    <property type="entry name" value="PROTEIN_KINASE_DOM"/>
    <property type="match status" value="1"/>
</dbReference>